<evidence type="ECO:0000313" key="1">
    <source>
        <dbReference type="EMBL" id="KAF7328659.1"/>
    </source>
</evidence>
<dbReference type="Proteomes" id="UP000623467">
    <property type="component" value="Unassembled WGS sequence"/>
</dbReference>
<proteinExistence type="predicted"/>
<gene>
    <name evidence="1" type="ORF">MSAN_02467500</name>
</gene>
<sequence length="155" mass="17213">MFQSGSTTGWIERILYRTITPYGAPIDLFNSGAIQSNLKPESFFRDRVLHLHLNAFSNSALPDVPKLLSMCPEVRDLRITIDAHQIQLDQILPGLAALRLRRLGAFLKLVLPSSIPGPVLRCSYASQHIRFVSYPRSAYQLARSVPCSHSCGGPP</sequence>
<dbReference type="EMBL" id="JACAZH010000071">
    <property type="protein sequence ID" value="KAF7328659.1"/>
    <property type="molecule type" value="Genomic_DNA"/>
</dbReference>
<protein>
    <submittedName>
        <fullName evidence="1">Uncharacterized protein</fullName>
    </submittedName>
</protein>
<dbReference type="AlphaFoldDB" id="A0A8H6WUG0"/>
<dbReference type="OrthoDB" id="3145912at2759"/>
<reference evidence="1" key="1">
    <citation type="submission" date="2020-05" db="EMBL/GenBank/DDBJ databases">
        <title>Mycena genomes resolve the evolution of fungal bioluminescence.</title>
        <authorList>
            <person name="Tsai I.J."/>
        </authorList>
    </citation>
    <scope>NUCLEOTIDE SEQUENCE</scope>
    <source>
        <strain evidence="1">160909Yilan</strain>
    </source>
</reference>
<organism evidence="1 2">
    <name type="scientific">Mycena sanguinolenta</name>
    <dbReference type="NCBI Taxonomy" id="230812"/>
    <lineage>
        <taxon>Eukaryota</taxon>
        <taxon>Fungi</taxon>
        <taxon>Dikarya</taxon>
        <taxon>Basidiomycota</taxon>
        <taxon>Agaricomycotina</taxon>
        <taxon>Agaricomycetes</taxon>
        <taxon>Agaricomycetidae</taxon>
        <taxon>Agaricales</taxon>
        <taxon>Marasmiineae</taxon>
        <taxon>Mycenaceae</taxon>
        <taxon>Mycena</taxon>
    </lineage>
</organism>
<accession>A0A8H6WUG0</accession>
<evidence type="ECO:0000313" key="2">
    <source>
        <dbReference type="Proteomes" id="UP000623467"/>
    </source>
</evidence>
<keyword evidence="2" id="KW-1185">Reference proteome</keyword>
<name>A0A8H6WUG0_9AGAR</name>
<comment type="caution">
    <text evidence="1">The sequence shown here is derived from an EMBL/GenBank/DDBJ whole genome shotgun (WGS) entry which is preliminary data.</text>
</comment>